<proteinExistence type="predicted"/>
<evidence type="ECO:0000313" key="2">
    <source>
        <dbReference type="Proteomes" id="UP000057043"/>
    </source>
</evidence>
<dbReference type="PATRIC" id="fig|301375.7.peg.762"/>
<accession>A0A101FS34</accession>
<dbReference type="AlphaFoldDB" id="A0A101FS34"/>
<evidence type="ECO:0000313" key="1">
    <source>
        <dbReference type="EMBL" id="KUK43400.1"/>
    </source>
</evidence>
<protein>
    <submittedName>
        <fullName evidence="1">Uncharacterized protein</fullName>
    </submittedName>
</protein>
<dbReference type="Proteomes" id="UP000057043">
    <property type="component" value="Unassembled WGS sequence"/>
</dbReference>
<comment type="caution">
    <text evidence="1">The sequence shown here is derived from an EMBL/GenBank/DDBJ whole genome shotgun (WGS) entry which is preliminary data.</text>
</comment>
<sequence>MIPRFEEEISFFKKAIVDFGEGHRSNLAVISDPFYGELELMGRVEGMTGEDGIRINARSLVQNFDSLKDAPRRIVIVEEAHRLYRRKIGGFDMMNRFLKMLASSDRLFITTWNSYSWNYLDEVLGLSRYFPLQVRLSKMGADQIREMLLSDYEEGELTFVEEEPAKAEELKIFNRASYRKTLMGKSFEIPYPVIDTRSIRSRLSKTDKKSPEDVFFDRLARISDGNPGVAEHLWKEALDYPEVRNTLKDPLSIDLDRDESFALSIVLSKGSVEMEDLSLVLEPLGHSAERIAAVLEEMGLVSLEGDVVTIRAEALKAVVDHLRRLRLVW</sequence>
<organism evidence="1 2">
    <name type="scientific">Methanothrix harundinacea</name>
    <dbReference type="NCBI Taxonomy" id="301375"/>
    <lineage>
        <taxon>Archaea</taxon>
        <taxon>Methanobacteriati</taxon>
        <taxon>Methanobacteriota</taxon>
        <taxon>Stenosarchaea group</taxon>
        <taxon>Methanomicrobia</taxon>
        <taxon>Methanotrichales</taxon>
        <taxon>Methanotrichaceae</taxon>
        <taxon>Methanothrix</taxon>
    </lineage>
</organism>
<dbReference type="EMBL" id="LGFT01000076">
    <property type="protein sequence ID" value="KUK43400.1"/>
    <property type="molecule type" value="Genomic_DNA"/>
</dbReference>
<gene>
    <name evidence="1" type="ORF">XD72_2208</name>
</gene>
<dbReference type="SUPFAM" id="SSF52540">
    <property type="entry name" value="P-loop containing nucleoside triphosphate hydrolases"/>
    <property type="match status" value="1"/>
</dbReference>
<name>A0A101FS34_9EURY</name>
<dbReference type="InterPro" id="IPR027417">
    <property type="entry name" value="P-loop_NTPase"/>
</dbReference>
<reference evidence="1 2" key="1">
    <citation type="journal article" date="2015" name="MBio">
        <title>Genome-Resolved Metagenomic Analysis Reveals Roles for Candidate Phyla and Other Microbial Community Members in Biogeochemical Transformations in Oil Reservoirs.</title>
        <authorList>
            <person name="Hu P."/>
            <person name="Tom L."/>
            <person name="Singh A."/>
            <person name="Thomas B.C."/>
            <person name="Baker B.J."/>
            <person name="Piceno Y.M."/>
            <person name="Andersen G.L."/>
            <person name="Banfield J.F."/>
        </authorList>
    </citation>
    <scope>NUCLEOTIDE SEQUENCE [LARGE SCALE GENOMIC DNA]</scope>
    <source>
        <strain evidence="1">57_489</strain>
    </source>
</reference>